<gene>
    <name evidence="6" type="primary">cofC</name>
    <name evidence="5" type="synonym">fbiD</name>
    <name evidence="6" type="ORF">QQX09_05465</name>
</gene>
<comment type="similarity">
    <text evidence="5">Belongs to the CofC family.</text>
</comment>
<feature type="binding site" evidence="5">
    <location>
        <position position="156"/>
    </location>
    <ligand>
        <name>phosphoenolpyruvate</name>
        <dbReference type="ChEBI" id="CHEBI:58702"/>
    </ligand>
</feature>
<evidence type="ECO:0000256" key="5">
    <source>
        <dbReference type="HAMAP-Rule" id="MF_02114"/>
    </source>
</evidence>
<comment type="function">
    <text evidence="5">Guanylyltransferase that catalyzes the activation of phosphoenolpyruvate (PEP) as enolpyruvoyl-2-diphospho-5'-guanosine, via the condensation of PEP with GTP. It is involved in the biosynthesis of coenzyme F420, a hydride carrier cofactor.</text>
</comment>
<organism evidence="6 7">
    <name type="scientific">Demequina litoralis</name>
    <dbReference type="NCBI Taxonomy" id="3051660"/>
    <lineage>
        <taxon>Bacteria</taxon>
        <taxon>Bacillati</taxon>
        <taxon>Actinomycetota</taxon>
        <taxon>Actinomycetes</taxon>
        <taxon>Micrococcales</taxon>
        <taxon>Demequinaceae</taxon>
        <taxon>Demequina</taxon>
    </lineage>
</organism>
<comment type="catalytic activity">
    <reaction evidence="5">
        <text>phosphoenolpyruvate + GTP + H(+) = enolpyruvoyl-2-diphospho-5'-guanosine + diphosphate</text>
        <dbReference type="Rhea" id="RHEA:30519"/>
        <dbReference type="ChEBI" id="CHEBI:15378"/>
        <dbReference type="ChEBI" id="CHEBI:33019"/>
        <dbReference type="ChEBI" id="CHEBI:37565"/>
        <dbReference type="ChEBI" id="CHEBI:58702"/>
        <dbReference type="ChEBI" id="CHEBI:143701"/>
        <dbReference type="EC" id="2.7.7.105"/>
    </reaction>
</comment>
<dbReference type="HAMAP" id="MF_02114">
    <property type="entry name" value="CofC"/>
    <property type="match status" value="1"/>
</dbReference>
<keyword evidence="2 5" id="KW-0548">Nucleotidyltransferase</keyword>
<protein>
    <recommendedName>
        <fullName evidence="5">Phosphoenolpyruvate guanylyltransferase</fullName>
        <shortName evidence="5">PEP guanylyltransferase</shortName>
        <ecNumber evidence="5">2.7.7.105</ecNumber>
    </recommendedName>
</protein>
<evidence type="ECO:0000256" key="2">
    <source>
        <dbReference type="ARBA" id="ARBA00022695"/>
    </source>
</evidence>
<name>A0ABT8G838_9MICO</name>
<keyword evidence="7" id="KW-1185">Reference proteome</keyword>
<keyword evidence="4 5" id="KW-0342">GTP-binding</keyword>
<dbReference type="PANTHER" id="PTHR40392:SF1">
    <property type="entry name" value="2-PHOSPHO-L-LACTATE GUANYLYLTRANSFERASE"/>
    <property type="match status" value="1"/>
</dbReference>
<accession>A0ABT8G838</accession>
<evidence type="ECO:0000256" key="3">
    <source>
        <dbReference type="ARBA" id="ARBA00022741"/>
    </source>
</evidence>
<keyword evidence="3 5" id="KW-0547">Nucleotide-binding</keyword>
<evidence type="ECO:0000256" key="1">
    <source>
        <dbReference type="ARBA" id="ARBA00022679"/>
    </source>
</evidence>
<dbReference type="Pfam" id="PF01983">
    <property type="entry name" value="CofC"/>
    <property type="match status" value="1"/>
</dbReference>
<dbReference type="RefSeq" id="WP_301131746.1">
    <property type="nucleotide sequence ID" value="NZ_JAUHPW010000003.1"/>
</dbReference>
<dbReference type="GO" id="GO:0043814">
    <property type="term" value="F:phospholactate guanylyltransferase activity"/>
    <property type="evidence" value="ECO:0007669"/>
    <property type="project" value="UniProtKB-EC"/>
</dbReference>
<dbReference type="EC" id="2.7.7.105" evidence="5"/>
<comment type="caution">
    <text evidence="6">The sequence shown here is derived from an EMBL/GenBank/DDBJ whole genome shotgun (WGS) entry which is preliminary data.</text>
</comment>
<feature type="binding site" evidence="5">
    <location>
        <position position="153"/>
    </location>
    <ligand>
        <name>phosphoenolpyruvate</name>
        <dbReference type="ChEBI" id="CHEBI:58702"/>
    </ligand>
</feature>
<proteinExistence type="inferred from homology"/>
<comment type="pathway">
    <text evidence="5">Cofactor biosynthesis; coenzyme F420 biosynthesis.</text>
</comment>
<sequence length="221" mass="22094">MTRWTVIVPVKGGTRAKSRLPETLGGASRGMLAAALTADTLAAVAGTASVARILVVSSVADLDPAWLGDVGPRALVVRQASGAGLNAAVRHAAGMVSGRVAVVLGDLPSLRPGDLAAVLGVAERHPRGMVADAEGHGTTMLTTLGDPLAVSFGPRSAARHRRAGHVEIPAPLRARADVDTVEDLARARTLGVGPRTAAALGLPVPHPAAGSAIAAAVSRAG</sequence>
<dbReference type="NCBIfam" id="TIGR03552">
    <property type="entry name" value="F420_cofC"/>
    <property type="match status" value="1"/>
</dbReference>
<evidence type="ECO:0000313" key="7">
    <source>
        <dbReference type="Proteomes" id="UP001172728"/>
    </source>
</evidence>
<feature type="binding site" evidence="5">
    <location>
        <position position="138"/>
    </location>
    <ligand>
        <name>phosphoenolpyruvate</name>
        <dbReference type="ChEBI" id="CHEBI:58702"/>
    </ligand>
</feature>
<evidence type="ECO:0000313" key="6">
    <source>
        <dbReference type="EMBL" id="MDN4475304.1"/>
    </source>
</evidence>
<dbReference type="Gene3D" id="3.90.550.10">
    <property type="entry name" value="Spore Coat Polysaccharide Biosynthesis Protein SpsA, Chain A"/>
    <property type="match status" value="1"/>
</dbReference>
<dbReference type="SUPFAM" id="SSF53448">
    <property type="entry name" value="Nucleotide-diphospho-sugar transferases"/>
    <property type="match status" value="1"/>
</dbReference>
<evidence type="ECO:0000256" key="4">
    <source>
        <dbReference type="ARBA" id="ARBA00023134"/>
    </source>
</evidence>
<dbReference type="Proteomes" id="UP001172728">
    <property type="component" value="Unassembled WGS sequence"/>
</dbReference>
<dbReference type="EMBL" id="JAUHPW010000003">
    <property type="protein sequence ID" value="MDN4475304.1"/>
    <property type="molecule type" value="Genomic_DNA"/>
</dbReference>
<reference evidence="6" key="1">
    <citation type="submission" date="2023-06" db="EMBL/GenBank/DDBJ databases">
        <title>Sysu t00192.</title>
        <authorList>
            <person name="Gao L."/>
            <person name="Fang B.-Z."/>
            <person name="Li W.-J."/>
        </authorList>
    </citation>
    <scope>NUCLEOTIDE SEQUENCE</scope>
    <source>
        <strain evidence="6">SYSU T00192</strain>
    </source>
</reference>
<keyword evidence="1 5" id="KW-0808">Transferase</keyword>
<dbReference type="InterPro" id="IPR002835">
    <property type="entry name" value="CofC"/>
</dbReference>
<dbReference type="PANTHER" id="PTHR40392">
    <property type="entry name" value="2-PHOSPHO-L-LACTATE GUANYLYLTRANSFERASE"/>
    <property type="match status" value="1"/>
</dbReference>
<dbReference type="InterPro" id="IPR029044">
    <property type="entry name" value="Nucleotide-diphossugar_trans"/>
</dbReference>